<accession>A0A2C5Z7S2</accession>
<organism evidence="2 3">
    <name type="scientific">Ophiocordyceps camponoti-rufipedis</name>
    <dbReference type="NCBI Taxonomy" id="2004952"/>
    <lineage>
        <taxon>Eukaryota</taxon>
        <taxon>Fungi</taxon>
        <taxon>Dikarya</taxon>
        <taxon>Ascomycota</taxon>
        <taxon>Pezizomycotina</taxon>
        <taxon>Sordariomycetes</taxon>
        <taxon>Hypocreomycetidae</taxon>
        <taxon>Hypocreales</taxon>
        <taxon>Ophiocordycipitaceae</taxon>
        <taxon>Ophiocordyceps</taxon>
    </lineage>
</organism>
<reference evidence="2 3" key="1">
    <citation type="submission" date="2017-06" db="EMBL/GenBank/DDBJ databases">
        <title>Ant-infecting Ophiocordyceps genomes reveal a high diversity of potential behavioral manipulation genes and a possible major role for enterotoxins.</title>
        <authorList>
            <person name="De Bekker C."/>
            <person name="Evans H.C."/>
            <person name="Brachmann A."/>
            <person name="Hughes D.P."/>
        </authorList>
    </citation>
    <scope>NUCLEOTIDE SEQUENCE [LARGE SCALE GENOMIC DNA]</scope>
    <source>
        <strain evidence="2 3">Map16</strain>
    </source>
</reference>
<feature type="transmembrane region" description="Helical" evidence="1">
    <location>
        <begin position="86"/>
        <end position="111"/>
    </location>
</feature>
<gene>
    <name evidence="2" type="ORF">CDD80_971</name>
</gene>
<evidence type="ECO:0000313" key="2">
    <source>
        <dbReference type="EMBL" id="PHH77067.1"/>
    </source>
</evidence>
<comment type="caution">
    <text evidence="2">The sequence shown here is derived from an EMBL/GenBank/DDBJ whole genome shotgun (WGS) entry which is preliminary data.</text>
</comment>
<dbReference type="OrthoDB" id="4140442at2759"/>
<name>A0A2C5Z7S2_9HYPO</name>
<sequence length="303" mass="33730">MASFSRGLGLCWRSLLRPQFAPPRPGQGPASAIRFFTSSLSRPLASKPVGGAVVAQAMQSPSRYAFLTKLAAKTTPTVLYQSPSHFWFYFTCWSTGLTLVGWSVVTAPVVLDQPEGVPKWTKQVYIVAYMLLCGIGFWLMAKTHNVVSSIRLLPSTAVSTSGATPMAKAAAKLQLEVTVKRMLPLFPHRVIKTGIDKVSLRTRPSRSLEELSEPRRLEREGLEKKRRDELRKFDMDHLMTMPFRRIGRGFVSMFNGVKSAWTGWGFGTITVDGRKHQLDVLGGFSHDNFRTLERIVNAGAQKS</sequence>
<evidence type="ECO:0000313" key="3">
    <source>
        <dbReference type="Proteomes" id="UP000226431"/>
    </source>
</evidence>
<keyword evidence="1" id="KW-0472">Membrane</keyword>
<keyword evidence="1" id="KW-0812">Transmembrane</keyword>
<dbReference type="Proteomes" id="UP000226431">
    <property type="component" value="Unassembled WGS sequence"/>
</dbReference>
<dbReference type="EMBL" id="NJES01000135">
    <property type="protein sequence ID" value="PHH77067.1"/>
    <property type="molecule type" value="Genomic_DNA"/>
</dbReference>
<dbReference type="AlphaFoldDB" id="A0A2C5Z7S2"/>
<feature type="transmembrane region" description="Helical" evidence="1">
    <location>
        <begin position="123"/>
        <end position="141"/>
    </location>
</feature>
<evidence type="ECO:0000256" key="1">
    <source>
        <dbReference type="SAM" id="Phobius"/>
    </source>
</evidence>
<keyword evidence="3" id="KW-1185">Reference proteome</keyword>
<protein>
    <submittedName>
        <fullName evidence="2">Uncharacterized protein</fullName>
    </submittedName>
</protein>
<proteinExistence type="predicted"/>
<keyword evidence="1" id="KW-1133">Transmembrane helix</keyword>
<dbReference type="STRING" id="2004952.A0A2C5Z7S2"/>